<dbReference type="InterPro" id="IPR052562">
    <property type="entry name" value="Ketohexokinase-related"/>
</dbReference>
<protein>
    <recommendedName>
        <fullName evidence="1">Carbohydrate kinase PfkB domain-containing protein</fullName>
    </recommendedName>
</protein>
<feature type="domain" description="Carbohydrate kinase PfkB" evidence="1">
    <location>
        <begin position="10"/>
        <end position="111"/>
    </location>
</feature>
<dbReference type="Gene3D" id="3.40.1190.20">
    <property type="match status" value="1"/>
</dbReference>
<dbReference type="PANTHER" id="PTHR42774">
    <property type="entry name" value="PHOSPHOTRANSFERASE SYSTEM TRANSPORT PROTEIN"/>
    <property type="match status" value="1"/>
</dbReference>
<accession>A0A382ZIN9</accession>
<dbReference type="EMBL" id="UINC01183955">
    <property type="protein sequence ID" value="SVD94945.1"/>
    <property type="molecule type" value="Genomic_DNA"/>
</dbReference>
<dbReference type="Pfam" id="PF00294">
    <property type="entry name" value="PfkB"/>
    <property type="match status" value="1"/>
</dbReference>
<dbReference type="PANTHER" id="PTHR42774:SF3">
    <property type="entry name" value="KETOHEXOKINASE"/>
    <property type="match status" value="1"/>
</dbReference>
<dbReference type="InterPro" id="IPR011611">
    <property type="entry name" value="PfkB_dom"/>
</dbReference>
<evidence type="ECO:0000259" key="1">
    <source>
        <dbReference type="Pfam" id="PF00294"/>
    </source>
</evidence>
<gene>
    <name evidence="2" type="ORF">METZ01_LOCUS447799</name>
</gene>
<evidence type="ECO:0000313" key="2">
    <source>
        <dbReference type="EMBL" id="SVD94945.1"/>
    </source>
</evidence>
<name>A0A382ZIN9_9ZZZZ</name>
<reference evidence="2" key="1">
    <citation type="submission" date="2018-05" db="EMBL/GenBank/DDBJ databases">
        <authorList>
            <person name="Lanie J.A."/>
            <person name="Ng W.-L."/>
            <person name="Kazmierczak K.M."/>
            <person name="Andrzejewski T.M."/>
            <person name="Davidsen T.M."/>
            <person name="Wayne K.J."/>
            <person name="Tettelin H."/>
            <person name="Glass J.I."/>
            <person name="Rusch D."/>
            <person name="Podicherti R."/>
            <person name="Tsui H.-C.T."/>
            <person name="Winkler M.E."/>
        </authorList>
    </citation>
    <scope>NUCLEOTIDE SEQUENCE</scope>
</reference>
<proteinExistence type="predicted"/>
<dbReference type="SUPFAM" id="SSF53613">
    <property type="entry name" value="Ribokinase-like"/>
    <property type="match status" value="1"/>
</dbReference>
<sequence length="111" mass="11948">MPQCNPSTVVGIGMSTVDYLFIVPDLPAFGKSVRATEYLRQPGGPVSTALVTLARLGISTSFVGKVGDDPDGQFIKEEFETEGVDTSQLEVELGRLSRTTLVLIDQETGER</sequence>
<dbReference type="InterPro" id="IPR029056">
    <property type="entry name" value="Ribokinase-like"/>
</dbReference>
<organism evidence="2">
    <name type="scientific">marine metagenome</name>
    <dbReference type="NCBI Taxonomy" id="408172"/>
    <lineage>
        <taxon>unclassified sequences</taxon>
        <taxon>metagenomes</taxon>
        <taxon>ecological metagenomes</taxon>
    </lineage>
</organism>
<feature type="non-terminal residue" evidence="2">
    <location>
        <position position="111"/>
    </location>
</feature>
<dbReference type="AlphaFoldDB" id="A0A382ZIN9"/>